<keyword evidence="3" id="KW-0732">Signal</keyword>
<keyword evidence="2" id="KW-0802">TPR repeat</keyword>
<feature type="chain" id="PRO_5043486431" evidence="3">
    <location>
        <begin position="26"/>
        <end position="87"/>
    </location>
</feature>
<dbReference type="AlphaFoldDB" id="A0AAW1SSR8"/>
<dbReference type="PANTHER" id="PTHR44227">
    <property type="match status" value="1"/>
</dbReference>
<dbReference type="GO" id="GO:0005783">
    <property type="term" value="C:endoplasmic reticulum"/>
    <property type="evidence" value="ECO:0007669"/>
    <property type="project" value="TreeGrafter"/>
</dbReference>
<keyword evidence="5" id="KW-1185">Reference proteome</keyword>
<dbReference type="GO" id="GO:0035269">
    <property type="term" value="P:protein O-linked glycosylation via mannose"/>
    <property type="evidence" value="ECO:0007669"/>
    <property type="project" value="TreeGrafter"/>
</dbReference>
<keyword evidence="1" id="KW-0677">Repeat</keyword>
<accession>A0AAW1SSR8</accession>
<evidence type="ECO:0000256" key="1">
    <source>
        <dbReference type="ARBA" id="ARBA00022737"/>
    </source>
</evidence>
<organism evidence="4 5">
    <name type="scientific">Apatococcus fuscideae</name>
    <dbReference type="NCBI Taxonomy" id="2026836"/>
    <lineage>
        <taxon>Eukaryota</taxon>
        <taxon>Viridiplantae</taxon>
        <taxon>Chlorophyta</taxon>
        <taxon>core chlorophytes</taxon>
        <taxon>Trebouxiophyceae</taxon>
        <taxon>Chlorellales</taxon>
        <taxon>Chlorellaceae</taxon>
        <taxon>Apatococcus</taxon>
    </lineage>
</organism>
<evidence type="ECO:0000256" key="2">
    <source>
        <dbReference type="ARBA" id="ARBA00022803"/>
    </source>
</evidence>
<comment type="caution">
    <text evidence="4">The sequence shown here is derived from an EMBL/GenBank/DDBJ whole genome shotgun (WGS) entry which is preliminary data.</text>
</comment>
<dbReference type="Proteomes" id="UP001485043">
    <property type="component" value="Unassembled WGS sequence"/>
</dbReference>
<feature type="non-terminal residue" evidence="4">
    <location>
        <position position="87"/>
    </location>
</feature>
<sequence length="87" mass="9752">MGTLAVGAAAVACLVYLNTLPADFAFDDNFAVLSNGDVLHEQQPFWKLFVHDFWGQDIRSSGSHKSYRPLAILCMRWQKQLGDILQP</sequence>
<dbReference type="PANTHER" id="PTHR44227:SF3">
    <property type="entry name" value="PROTEIN O-MANNOSYL-TRANSFERASE TMTC4"/>
    <property type="match status" value="1"/>
</dbReference>
<dbReference type="EMBL" id="JALJOV010001060">
    <property type="protein sequence ID" value="KAK9855452.1"/>
    <property type="molecule type" value="Genomic_DNA"/>
</dbReference>
<reference evidence="4 5" key="1">
    <citation type="journal article" date="2024" name="Nat. Commun.">
        <title>Phylogenomics reveals the evolutionary origins of lichenization in chlorophyte algae.</title>
        <authorList>
            <person name="Puginier C."/>
            <person name="Libourel C."/>
            <person name="Otte J."/>
            <person name="Skaloud P."/>
            <person name="Haon M."/>
            <person name="Grisel S."/>
            <person name="Petersen M."/>
            <person name="Berrin J.G."/>
            <person name="Delaux P.M."/>
            <person name="Dal Grande F."/>
            <person name="Keller J."/>
        </authorList>
    </citation>
    <scope>NUCLEOTIDE SEQUENCE [LARGE SCALE GENOMIC DNA]</scope>
    <source>
        <strain evidence="4 5">SAG 2523</strain>
    </source>
</reference>
<protein>
    <submittedName>
        <fullName evidence="4">Uncharacterized protein</fullName>
    </submittedName>
</protein>
<feature type="signal peptide" evidence="3">
    <location>
        <begin position="1"/>
        <end position="25"/>
    </location>
</feature>
<dbReference type="InterPro" id="IPR052346">
    <property type="entry name" value="O-mannosyl-transferase_TMTC"/>
</dbReference>
<gene>
    <name evidence="4" type="ORF">WJX84_008449</name>
</gene>
<evidence type="ECO:0000256" key="3">
    <source>
        <dbReference type="SAM" id="SignalP"/>
    </source>
</evidence>
<evidence type="ECO:0000313" key="5">
    <source>
        <dbReference type="Proteomes" id="UP001485043"/>
    </source>
</evidence>
<name>A0AAW1SSR8_9CHLO</name>
<evidence type="ECO:0000313" key="4">
    <source>
        <dbReference type="EMBL" id="KAK9855452.1"/>
    </source>
</evidence>
<proteinExistence type="predicted"/>
<dbReference type="GO" id="GO:0030968">
    <property type="term" value="P:endoplasmic reticulum unfolded protein response"/>
    <property type="evidence" value="ECO:0007669"/>
    <property type="project" value="TreeGrafter"/>
</dbReference>
<dbReference type="GO" id="GO:0000030">
    <property type="term" value="F:mannosyltransferase activity"/>
    <property type="evidence" value="ECO:0007669"/>
    <property type="project" value="TreeGrafter"/>
</dbReference>